<feature type="region of interest" description="Disordered" evidence="1">
    <location>
        <begin position="1"/>
        <end position="21"/>
    </location>
</feature>
<feature type="compositionally biased region" description="Low complexity" evidence="1">
    <location>
        <begin position="108"/>
        <end position="118"/>
    </location>
</feature>
<protein>
    <submittedName>
        <fullName evidence="2">Uncharacterized protein</fullName>
    </submittedName>
</protein>
<sequence>MHLSSRRQLNYNPTHNRNLSYHKTGVIPQSSKLLSPVLPRQHKYELKQRIWPKQTVESWFSHAAIDDRRAVYSFLNTLYDDEVRNSARQPQQFSKNRFLSHTNSHYPRQNSQTSTSRTSKNDLGEILESLESVHPASSIQDKYVQTNLPEIVNNNSKVQSSSHLRRFATSFDKPIETSIINDNNNDNIDNSKNETKINNRETAPRYLSKTWRVINPRENVESQHAPDENISSFFMPTKKVFPEYFFIHPDWY</sequence>
<dbReference type="EMBL" id="CAJNOK010000318">
    <property type="protein sequence ID" value="CAF0744801.1"/>
    <property type="molecule type" value="Genomic_DNA"/>
</dbReference>
<dbReference type="Proteomes" id="UP000682733">
    <property type="component" value="Unassembled WGS sequence"/>
</dbReference>
<dbReference type="OrthoDB" id="10019612at2759"/>
<keyword evidence="6" id="KW-1185">Reference proteome</keyword>
<comment type="caution">
    <text evidence="2">The sequence shown here is derived from an EMBL/GenBank/DDBJ whole genome shotgun (WGS) entry which is preliminary data.</text>
</comment>
<dbReference type="Proteomes" id="UP000681722">
    <property type="component" value="Unassembled WGS sequence"/>
</dbReference>
<accession>A0A813P0E0</accession>
<evidence type="ECO:0000313" key="5">
    <source>
        <dbReference type="EMBL" id="CAF3522701.1"/>
    </source>
</evidence>
<proteinExistence type="predicted"/>
<dbReference type="EMBL" id="CAJNOQ010000020">
    <property type="protein sequence ID" value="CAF0741601.1"/>
    <property type="molecule type" value="Genomic_DNA"/>
</dbReference>
<gene>
    <name evidence="2" type="ORF">GPM918_LOCUS301</name>
    <name evidence="3" type="ORF">OVA965_LOCUS1658</name>
    <name evidence="4" type="ORF">SRO942_LOCUS302</name>
    <name evidence="5" type="ORF">TMI583_LOCUS1658</name>
</gene>
<evidence type="ECO:0000313" key="6">
    <source>
        <dbReference type="Proteomes" id="UP000663829"/>
    </source>
</evidence>
<organism evidence="2 6">
    <name type="scientific">Didymodactylos carnosus</name>
    <dbReference type="NCBI Taxonomy" id="1234261"/>
    <lineage>
        <taxon>Eukaryota</taxon>
        <taxon>Metazoa</taxon>
        <taxon>Spiralia</taxon>
        <taxon>Gnathifera</taxon>
        <taxon>Rotifera</taxon>
        <taxon>Eurotatoria</taxon>
        <taxon>Bdelloidea</taxon>
        <taxon>Philodinida</taxon>
        <taxon>Philodinidae</taxon>
        <taxon>Didymodactylos</taxon>
    </lineage>
</organism>
<dbReference type="EMBL" id="CAJOBA010000318">
    <property type="protein sequence ID" value="CAF3522701.1"/>
    <property type="molecule type" value="Genomic_DNA"/>
</dbReference>
<evidence type="ECO:0000313" key="3">
    <source>
        <dbReference type="EMBL" id="CAF0744801.1"/>
    </source>
</evidence>
<dbReference type="EMBL" id="CAJOBC010000020">
    <property type="protein sequence ID" value="CAF3519954.1"/>
    <property type="molecule type" value="Genomic_DNA"/>
</dbReference>
<evidence type="ECO:0000313" key="2">
    <source>
        <dbReference type="EMBL" id="CAF0741601.1"/>
    </source>
</evidence>
<name>A0A813P0E0_9BILA</name>
<dbReference type="Proteomes" id="UP000663829">
    <property type="component" value="Unassembled WGS sequence"/>
</dbReference>
<dbReference type="AlphaFoldDB" id="A0A813P0E0"/>
<reference evidence="2" key="1">
    <citation type="submission" date="2021-02" db="EMBL/GenBank/DDBJ databases">
        <authorList>
            <person name="Nowell W R."/>
        </authorList>
    </citation>
    <scope>NUCLEOTIDE SEQUENCE</scope>
</reference>
<evidence type="ECO:0000256" key="1">
    <source>
        <dbReference type="SAM" id="MobiDB-lite"/>
    </source>
</evidence>
<feature type="region of interest" description="Disordered" evidence="1">
    <location>
        <begin position="86"/>
        <end position="119"/>
    </location>
</feature>
<evidence type="ECO:0000313" key="4">
    <source>
        <dbReference type="EMBL" id="CAF3519954.1"/>
    </source>
</evidence>
<feature type="compositionally biased region" description="Polar residues" evidence="1">
    <location>
        <begin position="86"/>
        <end position="107"/>
    </location>
</feature>
<dbReference type="Proteomes" id="UP000677228">
    <property type="component" value="Unassembled WGS sequence"/>
</dbReference>